<keyword evidence="2" id="KW-1185">Reference proteome</keyword>
<dbReference type="Proteomes" id="UP001163603">
    <property type="component" value="Chromosome 12"/>
</dbReference>
<proteinExistence type="predicted"/>
<name>A0ACC0XFG1_9ROSI</name>
<protein>
    <submittedName>
        <fullName evidence="1">Uncharacterized protein</fullName>
    </submittedName>
</protein>
<evidence type="ECO:0000313" key="2">
    <source>
        <dbReference type="Proteomes" id="UP001163603"/>
    </source>
</evidence>
<gene>
    <name evidence="1" type="ORF">Pint_09422</name>
</gene>
<comment type="caution">
    <text evidence="1">The sequence shown here is derived from an EMBL/GenBank/DDBJ whole genome shotgun (WGS) entry which is preliminary data.</text>
</comment>
<evidence type="ECO:0000313" key="1">
    <source>
        <dbReference type="EMBL" id="KAJ0016982.1"/>
    </source>
</evidence>
<dbReference type="EMBL" id="CM047747">
    <property type="protein sequence ID" value="KAJ0016982.1"/>
    <property type="molecule type" value="Genomic_DNA"/>
</dbReference>
<sequence>MSYFRGCCGSRFLIVFSLFCLLQASTAEEGNVNGNLLYQLSTREELVQMAGYGEEKLSTVLVTGTVLCEACLHGEDQLRSWPISGALVTVYCHNSHRRTISKSQAVTDEYGDFMIDLPSHLHAIPHLEKSCSVKVLRLPRNSLCRPTYINRHRGLVLSSVGNGIRTYATGRMRFLHSTSKPLRACTGKGSNDKQIAW</sequence>
<reference evidence="2" key="1">
    <citation type="journal article" date="2023" name="G3 (Bethesda)">
        <title>Genome assembly and association tests identify interacting loci associated with vigor, precocity, and sex in interspecific pistachio rootstocks.</title>
        <authorList>
            <person name="Palmer W."/>
            <person name="Jacygrad E."/>
            <person name="Sagayaradj S."/>
            <person name="Cavanaugh K."/>
            <person name="Han R."/>
            <person name="Bertier L."/>
            <person name="Beede B."/>
            <person name="Kafkas S."/>
            <person name="Golino D."/>
            <person name="Preece J."/>
            <person name="Michelmore R."/>
        </authorList>
    </citation>
    <scope>NUCLEOTIDE SEQUENCE [LARGE SCALE GENOMIC DNA]</scope>
</reference>
<organism evidence="1 2">
    <name type="scientific">Pistacia integerrima</name>
    <dbReference type="NCBI Taxonomy" id="434235"/>
    <lineage>
        <taxon>Eukaryota</taxon>
        <taxon>Viridiplantae</taxon>
        <taxon>Streptophyta</taxon>
        <taxon>Embryophyta</taxon>
        <taxon>Tracheophyta</taxon>
        <taxon>Spermatophyta</taxon>
        <taxon>Magnoliopsida</taxon>
        <taxon>eudicotyledons</taxon>
        <taxon>Gunneridae</taxon>
        <taxon>Pentapetalae</taxon>
        <taxon>rosids</taxon>
        <taxon>malvids</taxon>
        <taxon>Sapindales</taxon>
        <taxon>Anacardiaceae</taxon>
        <taxon>Pistacia</taxon>
    </lineage>
</organism>
<accession>A0ACC0XFG1</accession>